<dbReference type="PANTHER" id="PTHR45786">
    <property type="entry name" value="DNA BINDING PROTEIN-LIKE"/>
    <property type="match status" value="1"/>
</dbReference>
<name>A0A0D2ZYT2_BRAOL</name>
<evidence type="ECO:0000313" key="2">
    <source>
        <dbReference type="Proteomes" id="UP000032141"/>
    </source>
</evidence>
<dbReference type="STRING" id="109376.A0A0D2ZYT2"/>
<dbReference type="HOGENOM" id="CLU_2136992_0_0_1"/>
<dbReference type="Gramene" id="Bo10052s010.1">
    <property type="protein sequence ID" value="Bo10052s010.1"/>
    <property type="gene ID" value="Bo10052s010"/>
</dbReference>
<protein>
    <submittedName>
        <fullName evidence="1">Uncharacterized protein</fullName>
    </submittedName>
</protein>
<sequence length="113" mass="12588">MQGQVQLPLLKEPPEIITRLLTGDDPLSKHFQKNTRPYNMVFSFTSIGGNCERAAQKGCGPQMFQIHGENYHLVGSLKPNDGAVAKFGQLYIVDTENEAENRANALRYVVVIL</sequence>
<accession>A0A0D2ZYT2</accession>
<dbReference type="AlphaFoldDB" id="A0A0D2ZYT2"/>
<proteinExistence type="predicted"/>
<dbReference type="eggNOG" id="KOG0987">
    <property type="taxonomic scope" value="Eukaryota"/>
</dbReference>
<reference evidence="1" key="2">
    <citation type="submission" date="2015-06" db="UniProtKB">
        <authorList>
            <consortium name="EnsemblPlants"/>
        </authorList>
    </citation>
    <scope>IDENTIFICATION</scope>
</reference>
<organism evidence="1 2">
    <name type="scientific">Brassica oleracea var. oleracea</name>
    <dbReference type="NCBI Taxonomy" id="109376"/>
    <lineage>
        <taxon>Eukaryota</taxon>
        <taxon>Viridiplantae</taxon>
        <taxon>Streptophyta</taxon>
        <taxon>Embryophyta</taxon>
        <taxon>Tracheophyta</taxon>
        <taxon>Spermatophyta</taxon>
        <taxon>Magnoliopsida</taxon>
        <taxon>eudicotyledons</taxon>
        <taxon>Gunneridae</taxon>
        <taxon>Pentapetalae</taxon>
        <taxon>rosids</taxon>
        <taxon>malvids</taxon>
        <taxon>Brassicales</taxon>
        <taxon>Brassicaceae</taxon>
        <taxon>Brassiceae</taxon>
        <taxon>Brassica</taxon>
    </lineage>
</organism>
<dbReference type="PANTHER" id="PTHR45786:SF66">
    <property type="entry name" value="HOOK MOTIF PROTEIN, PUTATIVE-RELATED"/>
    <property type="match status" value="1"/>
</dbReference>
<dbReference type="Proteomes" id="UP000032141">
    <property type="component" value="Unassembled WGS sequence"/>
</dbReference>
<dbReference type="EnsemblPlants" id="Bo10052s010.1">
    <property type="protein sequence ID" value="Bo10052s010.1"/>
    <property type="gene ID" value="Bo10052s010"/>
</dbReference>
<evidence type="ECO:0000313" key="1">
    <source>
        <dbReference type="EnsemblPlants" id="Bo10052s010.1"/>
    </source>
</evidence>
<reference evidence="1" key="1">
    <citation type="journal article" date="2014" name="Genome Biol.">
        <title>Transcriptome and methylome profiling reveals relics of genome dominance in the mesopolyploid Brassica oleracea.</title>
        <authorList>
            <person name="Parkin I.A."/>
            <person name="Koh C."/>
            <person name="Tang H."/>
            <person name="Robinson S.J."/>
            <person name="Kagale S."/>
            <person name="Clarke W.E."/>
            <person name="Town C.D."/>
            <person name="Nixon J."/>
            <person name="Krishnakumar V."/>
            <person name="Bidwell S.L."/>
            <person name="Denoeud F."/>
            <person name="Belcram H."/>
            <person name="Links M.G."/>
            <person name="Just J."/>
            <person name="Clarke C."/>
            <person name="Bender T."/>
            <person name="Huebert T."/>
            <person name="Mason A.S."/>
            <person name="Pires J.C."/>
            <person name="Barker G."/>
            <person name="Moore J."/>
            <person name="Walley P.G."/>
            <person name="Manoli S."/>
            <person name="Batley J."/>
            <person name="Edwards D."/>
            <person name="Nelson M.N."/>
            <person name="Wang X."/>
            <person name="Paterson A.H."/>
            <person name="King G."/>
            <person name="Bancroft I."/>
            <person name="Chalhoub B."/>
            <person name="Sharpe A.G."/>
        </authorList>
    </citation>
    <scope>NUCLEOTIDE SEQUENCE [LARGE SCALE GENOMIC DNA]</scope>
    <source>
        <strain evidence="1">cv. TO1000</strain>
    </source>
</reference>
<keyword evidence="2" id="KW-1185">Reference proteome</keyword>